<evidence type="ECO:0000313" key="10">
    <source>
        <dbReference type="Proteomes" id="UP000691718"/>
    </source>
</evidence>
<dbReference type="Pfam" id="PF00651">
    <property type="entry name" value="BTB"/>
    <property type="match status" value="1"/>
</dbReference>
<accession>A0A8S3WVW6</accession>
<dbReference type="Proteomes" id="UP000691718">
    <property type="component" value="Unassembled WGS sequence"/>
</dbReference>
<protein>
    <submittedName>
        <fullName evidence="9">(apollo) hypothetical protein</fullName>
    </submittedName>
</protein>
<feature type="compositionally biased region" description="Pro residues" evidence="7">
    <location>
        <begin position="311"/>
        <end position="321"/>
    </location>
</feature>
<dbReference type="InterPro" id="IPR000210">
    <property type="entry name" value="BTB/POZ_dom"/>
</dbReference>
<dbReference type="GO" id="GO:0006357">
    <property type="term" value="P:regulation of transcription by RNA polymerase II"/>
    <property type="evidence" value="ECO:0007669"/>
    <property type="project" value="TreeGrafter"/>
</dbReference>
<proteinExistence type="predicted"/>
<keyword evidence="10" id="KW-1185">Reference proteome</keyword>
<evidence type="ECO:0000256" key="6">
    <source>
        <dbReference type="ARBA" id="ARBA00058541"/>
    </source>
</evidence>
<evidence type="ECO:0000256" key="7">
    <source>
        <dbReference type="SAM" id="MobiDB-lite"/>
    </source>
</evidence>
<dbReference type="PANTHER" id="PTHR23110">
    <property type="entry name" value="BTB DOMAIN TRANSCRIPTION FACTOR"/>
    <property type="match status" value="1"/>
</dbReference>
<evidence type="ECO:0000313" key="9">
    <source>
        <dbReference type="EMBL" id="CAG4984050.1"/>
    </source>
</evidence>
<keyword evidence="3" id="KW-0238">DNA-binding</keyword>
<dbReference type="InterPro" id="IPR051095">
    <property type="entry name" value="Dros_DevTransReg"/>
</dbReference>
<keyword evidence="2" id="KW-0805">Transcription regulation</keyword>
<dbReference type="AlphaFoldDB" id="A0A8S3WVW6"/>
<dbReference type="GO" id="GO:0007478">
    <property type="term" value="P:leg disc morphogenesis"/>
    <property type="evidence" value="ECO:0007669"/>
    <property type="project" value="UniProtKB-ARBA"/>
</dbReference>
<evidence type="ECO:0000256" key="4">
    <source>
        <dbReference type="ARBA" id="ARBA00023163"/>
    </source>
</evidence>
<evidence type="ECO:0000259" key="8">
    <source>
        <dbReference type="PROSITE" id="PS50097"/>
    </source>
</evidence>
<dbReference type="SMART" id="SM00225">
    <property type="entry name" value="BTB"/>
    <property type="match status" value="1"/>
</dbReference>
<feature type="region of interest" description="Disordered" evidence="7">
    <location>
        <begin position="69"/>
        <end position="92"/>
    </location>
</feature>
<dbReference type="FunFam" id="3.30.710.10:FF:000120">
    <property type="entry name" value="Bric a brac 2, isoform B"/>
    <property type="match status" value="1"/>
</dbReference>
<feature type="domain" description="BTB" evidence="8">
    <location>
        <begin position="178"/>
        <end position="243"/>
    </location>
</feature>
<sequence length="377" mass="41133">MLSSVGVACVGGWCRASVVPRGIAWYRVVSHAWHRVAARGGRCARAAGGGLRAAGGRRRAWQRRRRAAPFAAAEARPLPPPPAARRPATAPRPLATASLSASRVAARVARVAHIHIVRVRCRCEHAAAEAMPAEEEAAAMDAREAADGSPQQFCLRWNNYQSNLANCFDQLLQTESFVDVTLACEGQSLKAHKVVLSACSPYFQTLFMENPCRHPIIIMRDIKYCDLRAVVDFMYRGEINVSQDQISALLKVAEMLKIRGLTDVSGDHAVLRPGGDPRGGKRPVSREPESPAKSRRRSAEGPSPRESPAADLPPPDTPTPAMPLHGDDVDIRPGIAEMIREEERVSCARSRFPPNFSRRYAIRPRPTPPPNSTVSSS</sequence>
<evidence type="ECO:0000256" key="1">
    <source>
        <dbReference type="ARBA" id="ARBA00004123"/>
    </source>
</evidence>
<organism evidence="9 10">
    <name type="scientific">Parnassius apollo</name>
    <name type="common">Apollo butterfly</name>
    <name type="synonym">Papilio apollo</name>
    <dbReference type="NCBI Taxonomy" id="110799"/>
    <lineage>
        <taxon>Eukaryota</taxon>
        <taxon>Metazoa</taxon>
        <taxon>Ecdysozoa</taxon>
        <taxon>Arthropoda</taxon>
        <taxon>Hexapoda</taxon>
        <taxon>Insecta</taxon>
        <taxon>Pterygota</taxon>
        <taxon>Neoptera</taxon>
        <taxon>Endopterygota</taxon>
        <taxon>Lepidoptera</taxon>
        <taxon>Glossata</taxon>
        <taxon>Ditrysia</taxon>
        <taxon>Papilionoidea</taxon>
        <taxon>Papilionidae</taxon>
        <taxon>Parnassiinae</taxon>
        <taxon>Parnassini</taxon>
        <taxon>Parnassius</taxon>
        <taxon>Parnassius</taxon>
    </lineage>
</organism>
<keyword evidence="4" id="KW-0804">Transcription</keyword>
<dbReference type="GO" id="GO:0046660">
    <property type="term" value="P:female sex differentiation"/>
    <property type="evidence" value="ECO:0007669"/>
    <property type="project" value="UniProtKB-ARBA"/>
</dbReference>
<dbReference type="GO" id="GO:0007455">
    <property type="term" value="P:eye-antennal disc morphogenesis"/>
    <property type="evidence" value="ECO:0007669"/>
    <property type="project" value="UniProtKB-ARBA"/>
</dbReference>
<dbReference type="OrthoDB" id="9978265at2759"/>
<dbReference type="PANTHER" id="PTHR23110:SF109">
    <property type="entry name" value="FI07618P-RELATED"/>
    <property type="match status" value="1"/>
</dbReference>
<feature type="region of interest" description="Disordered" evidence="7">
    <location>
        <begin position="266"/>
        <end position="377"/>
    </location>
</feature>
<comment type="subcellular location">
    <subcellularLocation>
        <location evidence="1">Nucleus</location>
    </subcellularLocation>
</comment>
<dbReference type="CDD" id="cd18315">
    <property type="entry name" value="BTB_POZ_BAB-like"/>
    <property type="match status" value="1"/>
</dbReference>
<name>A0A8S3WVW6_PARAO</name>
<reference evidence="9" key="1">
    <citation type="submission" date="2021-04" db="EMBL/GenBank/DDBJ databases">
        <authorList>
            <person name="Tunstrom K."/>
        </authorList>
    </citation>
    <scope>NUCLEOTIDE SEQUENCE</scope>
</reference>
<evidence type="ECO:0000256" key="3">
    <source>
        <dbReference type="ARBA" id="ARBA00023125"/>
    </source>
</evidence>
<gene>
    <name evidence="9" type="ORF">PAPOLLO_LOCUS10779</name>
</gene>
<comment type="function">
    <text evidence="6">Probably acts as a transcriptional regulator. Required for the specification of the tarsal segment. Also involved in antenna development.</text>
</comment>
<comment type="caution">
    <text evidence="9">The sequence shown here is derived from an EMBL/GenBank/DDBJ whole genome shotgun (WGS) entry which is preliminary data.</text>
</comment>
<evidence type="ECO:0000256" key="2">
    <source>
        <dbReference type="ARBA" id="ARBA00023015"/>
    </source>
</evidence>
<keyword evidence="5" id="KW-0539">Nucleus</keyword>
<dbReference type="PROSITE" id="PS50097">
    <property type="entry name" value="BTB"/>
    <property type="match status" value="1"/>
</dbReference>
<dbReference type="GO" id="GO:0005634">
    <property type="term" value="C:nucleus"/>
    <property type="evidence" value="ECO:0007669"/>
    <property type="project" value="UniProtKB-SubCell"/>
</dbReference>
<evidence type="ECO:0000256" key="5">
    <source>
        <dbReference type="ARBA" id="ARBA00023242"/>
    </source>
</evidence>
<dbReference type="GO" id="GO:0003680">
    <property type="term" value="F:minor groove of adenine-thymine-rich DNA binding"/>
    <property type="evidence" value="ECO:0007669"/>
    <property type="project" value="UniProtKB-ARBA"/>
</dbReference>
<dbReference type="EMBL" id="CAJQZP010000774">
    <property type="protein sequence ID" value="CAG4984050.1"/>
    <property type="molecule type" value="Genomic_DNA"/>
</dbReference>